<keyword evidence="3" id="KW-1185">Reference proteome</keyword>
<proteinExistence type="predicted"/>
<reference evidence="2" key="1">
    <citation type="submission" date="2022-03" db="EMBL/GenBank/DDBJ databases">
        <authorList>
            <person name="Alioto T."/>
            <person name="Alioto T."/>
            <person name="Gomez Garrido J."/>
        </authorList>
    </citation>
    <scope>NUCLEOTIDE SEQUENCE</scope>
</reference>
<gene>
    <name evidence="2" type="ORF">PECUL_23A002503</name>
</gene>
<evidence type="ECO:0000313" key="3">
    <source>
        <dbReference type="Proteomes" id="UP001295444"/>
    </source>
</evidence>
<protein>
    <submittedName>
        <fullName evidence="2">Uncharacterized protein</fullName>
    </submittedName>
</protein>
<feature type="compositionally biased region" description="Basic and acidic residues" evidence="1">
    <location>
        <begin position="32"/>
        <end position="46"/>
    </location>
</feature>
<dbReference type="AlphaFoldDB" id="A0AAD1T0G2"/>
<dbReference type="Proteomes" id="UP001295444">
    <property type="component" value="Chromosome 09"/>
</dbReference>
<sequence length="210" mass="23722">MNSVWTHYSRISGRNWRRGAPAEGTTDKKRHSPSDGMKHKTGEPQRSRSAPKPQKPGRKRDSLRATDYSVTTAHYCPPRTRDQRTGEPAGLCPKGTAKAIKRRPPSRNLQQSCRGLRAPHHMEYSATTPRRPKGTIHRPQPFADWSTLTLVGKSTHHHFWRRHLTDSGSGLRDSRGTEANCLVPANLPTIRPYFIVNVYDFSLTDTPSKP</sequence>
<name>A0AAD1T0G2_PELCU</name>
<evidence type="ECO:0000313" key="2">
    <source>
        <dbReference type="EMBL" id="CAH2315232.1"/>
    </source>
</evidence>
<feature type="region of interest" description="Disordered" evidence="1">
    <location>
        <begin position="1"/>
        <end position="112"/>
    </location>
</feature>
<accession>A0AAD1T0G2</accession>
<dbReference type="EMBL" id="OW240920">
    <property type="protein sequence ID" value="CAH2315232.1"/>
    <property type="molecule type" value="Genomic_DNA"/>
</dbReference>
<evidence type="ECO:0000256" key="1">
    <source>
        <dbReference type="SAM" id="MobiDB-lite"/>
    </source>
</evidence>
<organism evidence="2 3">
    <name type="scientific">Pelobates cultripes</name>
    <name type="common">Western spadefoot toad</name>
    <dbReference type="NCBI Taxonomy" id="61616"/>
    <lineage>
        <taxon>Eukaryota</taxon>
        <taxon>Metazoa</taxon>
        <taxon>Chordata</taxon>
        <taxon>Craniata</taxon>
        <taxon>Vertebrata</taxon>
        <taxon>Euteleostomi</taxon>
        <taxon>Amphibia</taxon>
        <taxon>Batrachia</taxon>
        <taxon>Anura</taxon>
        <taxon>Pelobatoidea</taxon>
        <taxon>Pelobatidae</taxon>
        <taxon>Pelobates</taxon>
    </lineage>
</organism>